<proteinExistence type="inferred from homology"/>
<feature type="domain" description="Flavin reductase like" evidence="3">
    <location>
        <begin position="15"/>
        <end position="158"/>
    </location>
</feature>
<dbReference type="Proteomes" id="UP001300763">
    <property type="component" value="Unassembled WGS sequence"/>
</dbReference>
<dbReference type="SUPFAM" id="SSF50475">
    <property type="entry name" value="FMN-binding split barrel"/>
    <property type="match status" value="1"/>
</dbReference>
<evidence type="ECO:0000259" key="3">
    <source>
        <dbReference type="SMART" id="SM00903"/>
    </source>
</evidence>
<dbReference type="InterPro" id="IPR012349">
    <property type="entry name" value="Split_barrel_FMN-bd"/>
</dbReference>
<dbReference type="PANTHER" id="PTHR30466">
    <property type="entry name" value="FLAVIN REDUCTASE"/>
    <property type="match status" value="1"/>
</dbReference>
<dbReference type="Gene3D" id="2.30.110.10">
    <property type="entry name" value="Electron Transport, Fmn-binding Protein, Chain A"/>
    <property type="match status" value="1"/>
</dbReference>
<reference evidence="4 5" key="1">
    <citation type="submission" date="2023-02" db="EMBL/GenBank/DDBJ databases">
        <title>Genome sequencing required for Actinomycetospora new species description.</title>
        <authorList>
            <person name="Saimee Y."/>
            <person name="Duangmal K."/>
        </authorList>
    </citation>
    <scope>NUCLEOTIDE SEQUENCE [LARGE SCALE GENOMIC DNA]</scope>
    <source>
        <strain evidence="4 5">DW7H6</strain>
    </source>
</reference>
<evidence type="ECO:0000313" key="5">
    <source>
        <dbReference type="Proteomes" id="UP001300763"/>
    </source>
</evidence>
<dbReference type="InterPro" id="IPR050268">
    <property type="entry name" value="NADH-dep_flavin_reductase"/>
</dbReference>
<keyword evidence="5" id="KW-1185">Reference proteome</keyword>
<evidence type="ECO:0000313" key="4">
    <source>
        <dbReference type="EMBL" id="MDD7965466.1"/>
    </source>
</evidence>
<evidence type="ECO:0000256" key="1">
    <source>
        <dbReference type="ARBA" id="ARBA00008898"/>
    </source>
</evidence>
<protein>
    <submittedName>
        <fullName evidence="4">Flavin reductase family protein</fullName>
    </submittedName>
</protein>
<sequence>MLEPVTDDGQLRRAFGCFPSGVAAVCTAIDGRPVGLVASSFTTVSLRPPLVAINLRHESTTWPVLRTGRRLGLSVLAEDQEEVCRRLAGAAGDRFTGTTWQVTDEGSVVVDGAALWLDCSLHGEVPAGDHDIVLLLVHAVRGRPGVAPLIFHGSRFRRLGPGSHT</sequence>
<comment type="caution">
    <text evidence="4">The sequence shown here is derived from an EMBL/GenBank/DDBJ whole genome shotgun (WGS) entry which is preliminary data.</text>
</comment>
<gene>
    <name evidence="4" type="ORF">PGB27_08885</name>
</gene>
<dbReference type="SMART" id="SM00903">
    <property type="entry name" value="Flavin_Reduct"/>
    <property type="match status" value="1"/>
</dbReference>
<dbReference type="PANTHER" id="PTHR30466:SF11">
    <property type="entry name" value="FLAVIN-DEPENDENT MONOOXYGENASE, REDUCTASE SUBUNIT HSAB"/>
    <property type="match status" value="1"/>
</dbReference>
<evidence type="ECO:0000256" key="2">
    <source>
        <dbReference type="ARBA" id="ARBA00023002"/>
    </source>
</evidence>
<comment type="similarity">
    <text evidence="1">Belongs to the non-flavoprotein flavin reductase family.</text>
</comment>
<dbReference type="InterPro" id="IPR002563">
    <property type="entry name" value="Flavin_Rdtase-like_dom"/>
</dbReference>
<dbReference type="Pfam" id="PF01613">
    <property type="entry name" value="Flavin_Reduct"/>
    <property type="match status" value="1"/>
</dbReference>
<accession>A0ABT5SRY6</accession>
<dbReference type="RefSeq" id="WP_274200007.1">
    <property type="nucleotide sequence ID" value="NZ_JAQZAO010000003.1"/>
</dbReference>
<name>A0ABT5SRY6_9PSEU</name>
<organism evidence="4 5">
    <name type="scientific">Actinomycetospora lemnae</name>
    <dbReference type="NCBI Taxonomy" id="3019891"/>
    <lineage>
        <taxon>Bacteria</taxon>
        <taxon>Bacillati</taxon>
        <taxon>Actinomycetota</taxon>
        <taxon>Actinomycetes</taxon>
        <taxon>Pseudonocardiales</taxon>
        <taxon>Pseudonocardiaceae</taxon>
        <taxon>Actinomycetospora</taxon>
    </lineage>
</organism>
<dbReference type="EMBL" id="JAQZAO010000003">
    <property type="protein sequence ID" value="MDD7965466.1"/>
    <property type="molecule type" value="Genomic_DNA"/>
</dbReference>
<keyword evidence="2" id="KW-0560">Oxidoreductase</keyword>